<keyword evidence="2" id="KW-0067">ATP-binding</keyword>
<dbReference type="AlphaFoldDB" id="A0A378VZC6"/>
<gene>
    <name evidence="2" type="ORF">NCTC11421_01583</name>
</gene>
<evidence type="ECO:0000313" key="2">
    <source>
        <dbReference type="EMBL" id="SUA21662.1"/>
    </source>
</evidence>
<sequence>MRSILTQEDAYLEANKEKLQNTLSELAKVKTQLAQIEETWLACQEELERIETEIEKQFAER</sequence>
<reference evidence="2" key="1">
    <citation type="submission" date="2018-06" db="EMBL/GenBank/DDBJ databases">
        <authorList>
            <consortium name="Pathogen Informatics"/>
            <person name="Doyle S."/>
        </authorList>
    </citation>
    <scope>NUCLEOTIDE SEQUENCE [LARGE SCALE GENOMIC DNA]</scope>
    <source>
        <strain evidence="2">NCTC11421</strain>
    </source>
</reference>
<organism evidence="2">
    <name type="scientific">Neisseria gonorrhoeae</name>
    <dbReference type="NCBI Taxonomy" id="485"/>
    <lineage>
        <taxon>Bacteria</taxon>
        <taxon>Pseudomonadati</taxon>
        <taxon>Pseudomonadota</taxon>
        <taxon>Betaproteobacteria</taxon>
        <taxon>Neisseriales</taxon>
        <taxon>Neisseriaceae</taxon>
        <taxon>Neisseria</taxon>
    </lineage>
</organism>
<keyword evidence="1" id="KW-0175">Coiled coil</keyword>
<protein>
    <submittedName>
        <fullName evidence="2">ABC transporter ATP-binding protein</fullName>
    </submittedName>
</protein>
<dbReference type="GO" id="GO:0005524">
    <property type="term" value="F:ATP binding"/>
    <property type="evidence" value="ECO:0007669"/>
    <property type="project" value="UniProtKB-KW"/>
</dbReference>
<dbReference type="EMBL" id="UGRI01000001">
    <property type="protein sequence ID" value="SUA21662.1"/>
    <property type="molecule type" value="Genomic_DNA"/>
</dbReference>
<feature type="coiled-coil region" evidence="1">
    <location>
        <begin position="12"/>
        <end position="53"/>
    </location>
</feature>
<proteinExistence type="predicted"/>
<keyword evidence="2" id="KW-0547">Nucleotide-binding</keyword>
<accession>A0A378VZC6</accession>
<evidence type="ECO:0000256" key="1">
    <source>
        <dbReference type="SAM" id="Coils"/>
    </source>
</evidence>
<name>A0A378VZC6_NEIGO</name>